<dbReference type="EMBL" id="MF754115">
    <property type="protein sequence ID" value="ATI19348.1"/>
    <property type="molecule type" value="Genomic_DNA"/>
</dbReference>
<dbReference type="SMR" id="A0A384WJV4"/>
<dbReference type="Proteomes" id="UP000257560">
    <property type="component" value="Segment"/>
</dbReference>
<evidence type="ECO:0000313" key="2">
    <source>
        <dbReference type="Proteomes" id="UP000257560"/>
    </source>
</evidence>
<gene>
    <name evidence="1" type="ORF">KF5_038</name>
</gene>
<evidence type="ECO:0008006" key="3">
    <source>
        <dbReference type="Google" id="ProtNLM"/>
    </source>
</evidence>
<reference evidence="1 2" key="1">
    <citation type="submission" date="2017-08" db="EMBL/GenBank/DDBJ databases">
        <title>Complete genome sequence of bacteriophage vB_VpaS_KF5.</title>
        <authorList>
            <person name="Yu J."/>
            <person name="Kwak S.-J."/>
            <person name="Lim J.-A."/>
            <person name="Chang H.-J."/>
        </authorList>
    </citation>
    <scope>NUCLEOTIDE SEQUENCE [LARGE SCALE GENOMIC DNA]</scope>
</reference>
<evidence type="ECO:0000313" key="1">
    <source>
        <dbReference type="EMBL" id="ATI19348.1"/>
    </source>
</evidence>
<protein>
    <recommendedName>
        <fullName evidence="3">Tail fibers protein</fullName>
    </recommendedName>
</protein>
<name>A0A384WJV4_9CAUD</name>
<sequence>MKKTNPFALFRTSTNDEVNGVVVNYGSFRVTVAYAGGANTDYNRLLMKLGKPYLKLIKSGNLPEEVTKEIDEKLYTQTIIKNFEVDVAEEGAEAPVWKRGIPTEEGEVLDYNEENLVSLLRSLPHLFEDIKSFAQDMSNYKPDLEVAKGN</sequence>
<organism evidence="1 2">
    <name type="scientific">Vibrio phage vB_VpaS_KF5</name>
    <dbReference type="NCBI Taxonomy" id="2041476"/>
    <lineage>
        <taxon>Viruses</taxon>
        <taxon>Duplodnaviria</taxon>
        <taxon>Heunggongvirae</taxon>
        <taxon>Uroviricota</taxon>
        <taxon>Caudoviricetes</taxon>
        <taxon>Mardecavirus</taxon>
        <taxon>Mardecavirus SSP002</taxon>
    </lineage>
</organism>
<accession>A0A384WJV4</accession>
<proteinExistence type="predicted"/>